<evidence type="ECO:0000313" key="2">
    <source>
        <dbReference type="Proteomes" id="UP000198748"/>
    </source>
</evidence>
<protein>
    <submittedName>
        <fullName evidence="1">Uncharacterized protein</fullName>
    </submittedName>
</protein>
<dbReference type="AlphaFoldDB" id="A0A1G6W2K6"/>
<organism evidence="1 2">
    <name type="scientific">Dyadobacter soli</name>
    <dbReference type="NCBI Taxonomy" id="659014"/>
    <lineage>
        <taxon>Bacteria</taxon>
        <taxon>Pseudomonadati</taxon>
        <taxon>Bacteroidota</taxon>
        <taxon>Cytophagia</taxon>
        <taxon>Cytophagales</taxon>
        <taxon>Spirosomataceae</taxon>
        <taxon>Dyadobacter</taxon>
    </lineage>
</organism>
<keyword evidence="2" id="KW-1185">Reference proteome</keyword>
<accession>A0A1G6W2K6</accession>
<dbReference type="RefSeq" id="WP_090146150.1">
    <property type="nucleotide sequence ID" value="NZ_FNAN01000001.1"/>
</dbReference>
<dbReference type="OrthoDB" id="637056at2"/>
<gene>
    <name evidence="1" type="ORF">SAMN04487996_101394</name>
</gene>
<proteinExistence type="predicted"/>
<dbReference type="EMBL" id="FNAN01000001">
    <property type="protein sequence ID" value="SDD59286.1"/>
    <property type="molecule type" value="Genomic_DNA"/>
</dbReference>
<name>A0A1G6W2K6_9BACT</name>
<dbReference type="Proteomes" id="UP000198748">
    <property type="component" value="Unassembled WGS sequence"/>
</dbReference>
<dbReference type="STRING" id="659014.SAMN04487996_101394"/>
<sequence>MTDDSGMVEQVLQATHYHALTGHTAMTFREMVKTIHPDKCKHPRAQDATNRLLEMFRHFTSGSSFTDDSGQFLTNDHWVLFQGDTQAITQARRNQLEIAAGATEHFKRYMPYSWDSDHSFLLFNRAVPLANLTLPQEHVNWVLSRLLEFCMQLHRRAGRAHLGLTPAHVMLVPETHGIAVAGFYHTAELAGKVSTISAAYRHWYPGQLLRDKMATEHADLEMVKRIGAYLLGDRSGLGTALRKTHHREFVDFLLSSDDDSLACYEKYREMLDRNFPSQFIHLNI</sequence>
<reference evidence="2" key="1">
    <citation type="submission" date="2016-10" db="EMBL/GenBank/DDBJ databases">
        <authorList>
            <person name="Varghese N."/>
            <person name="Submissions S."/>
        </authorList>
    </citation>
    <scope>NUCLEOTIDE SEQUENCE [LARGE SCALE GENOMIC DNA]</scope>
    <source>
        <strain evidence="2">DSM 25329</strain>
    </source>
</reference>
<evidence type="ECO:0000313" key="1">
    <source>
        <dbReference type="EMBL" id="SDD59286.1"/>
    </source>
</evidence>